<dbReference type="EMBL" id="FTOP01000005">
    <property type="protein sequence ID" value="SIS81325.1"/>
    <property type="molecule type" value="Genomic_DNA"/>
</dbReference>
<gene>
    <name evidence="1" type="ORF">SAMN05421761_105113</name>
</gene>
<accession>A0A1N7M5D5</accession>
<name>A0A1N7M5D5_9BACT</name>
<protein>
    <recommendedName>
        <fullName evidence="3">6-bladed beta-propeller protein</fullName>
    </recommendedName>
</protein>
<evidence type="ECO:0000313" key="1">
    <source>
        <dbReference type="EMBL" id="SIS81325.1"/>
    </source>
</evidence>
<evidence type="ECO:0008006" key="3">
    <source>
        <dbReference type="Google" id="ProtNLM"/>
    </source>
</evidence>
<dbReference type="InterPro" id="IPR036322">
    <property type="entry name" value="WD40_repeat_dom_sf"/>
</dbReference>
<proteinExistence type="predicted"/>
<dbReference type="SUPFAM" id="SSF50978">
    <property type="entry name" value="WD40 repeat-like"/>
    <property type="match status" value="1"/>
</dbReference>
<sequence length="379" mass="43926">MIYRLMKINFITTCLMLTFFSTYSFAQYKLRKTSEFQINSLSSVEIVDYDPIKKQYIAFERGSKDFVVILLDQKGTILKRKELQGQGPGQVNTAMNFLGFGEGGNIWVITTHQLLIYDRNLEFKESKKFALRNPFLTFFNSPAPVYFYKGNGKENLVFATYPSRTARFMSVKSFDNQSLIELFDMKSGKEYYLAPISERPIYKHLDISIKAMYNPIFTMNKKKDQLLVTSTFDDEITVIDLQTSKTISKIKINHGEFGSFKKSPISRENLSNAGFYSLASQNSALFQLDGGLIVLDYFKEIPKNIFEAKIKEDQYYRPSKDPNYHRIIIFDEEKQLSKDLEIPHGQIKIAMPNNSILVKLINPDEEEDFVRYGVYQITK</sequence>
<dbReference type="AlphaFoldDB" id="A0A1N7M5D5"/>
<dbReference type="Proteomes" id="UP000186026">
    <property type="component" value="Unassembled WGS sequence"/>
</dbReference>
<reference evidence="2" key="1">
    <citation type="submission" date="2017-01" db="EMBL/GenBank/DDBJ databases">
        <authorList>
            <person name="Varghese N."/>
            <person name="Submissions S."/>
        </authorList>
    </citation>
    <scope>NUCLEOTIDE SEQUENCE [LARGE SCALE GENOMIC DNA]</scope>
    <source>
        <strain evidence="2">DSM 46698</strain>
    </source>
</reference>
<evidence type="ECO:0000313" key="2">
    <source>
        <dbReference type="Proteomes" id="UP000186026"/>
    </source>
</evidence>
<organism evidence="1 2">
    <name type="scientific">Belliella pelovolcani</name>
    <dbReference type="NCBI Taxonomy" id="529505"/>
    <lineage>
        <taxon>Bacteria</taxon>
        <taxon>Pseudomonadati</taxon>
        <taxon>Bacteroidota</taxon>
        <taxon>Cytophagia</taxon>
        <taxon>Cytophagales</taxon>
        <taxon>Cyclobacteriaceae</taxon>
        <taxon>Belliella</taxon>
    </lineage>
</organism>
<keyword evidence="2" id="KW-1185">Reference proteome</keyword>
<dbReference type="STRING" id="529505.SAMN05421761_105113"/>